<evidence type="ECO:0000256" key="1">
    <source>
        <dbReference type="ARBA" id="ARBA00004651"/>
    </source>
</evidence>
<dbReference type="InterPro" id="IPR011014">
    <property type="entry name" value="MscS_channel_TM-2"/>
</dbReference>
<feature type="transmembrane region" description="Helical" evidence="8">
    <location>
        <begin position="112"/>
        <end position="133"/>
    </location>
</feature>
<evidence type="ECO:0000256" key="8">
    <source>
        <dbReference type="SAM" id="Phobius"/>
    </source>
</evidence>
<evidence type="ECO:0000259" key="11">
    <source>
        <dbReference type="Pfam" id="PF21088"/>
    </source>
</evidence>
<dbReference type="InterPro" id="IPR006685">
    <property type="entry name" value="MscS_channel_2nd"/>
</dbReference>
<keyword evidence="6 8" id="KW-0472">Membrane</keyword>
<dbReference type="Gene3D" id="2.30.30.60">
    <property type="match status" value="1"/>
</dbReference>
<sequence>MTSNTMQTVERGAGELWGQIIEVWNTSFLGASVGEGISALLVMILALTLRGLIARWIIGALKKLADKSRTNLDNAVVDALSGPLKLIPVVIGLFIAIQILDVHGELMAGARIIQSLIAVVIFWALHNAVSPVMKSLSGLRRVLSSVMVDWIEKALRVIFVIVGAAAVLQIWDIPVGPIIAGLGLFGVAVGLGAQDLFRNLIAGILILTERRFLPGDWIKVDGVVEGTVERINFRSTVVRRFDKGPVYVPNADLSDNAVTNFSRMTHRRIYWMIGVEYKTTAEQLRHICEQIRAYLTDNAEFAGPPDVPQFVRVDSFGPSSIDIMLYCFTITRDWGEWLRIKEDLAYRIKEIVEGAGTGFAFPSQTIYLDDGAEAFLPPSLKARPVEGARQATLPAARGEDGSEAT</sequence>
<dbReference type="Gene3D" id="3.30.70.100">
    <property type="match status" value="1"/>
</dbReference>
<evidence type="ECO:0000256" key="2">
    <source>
        <dbReference type="ARBA" id="ARBA00008017"/>
    </source>
</evidence>
<protein>
    <submittedName>
        <fullName evidence="12">Mechanosensitive ion channel family protein</fullName>
    </submittedName>
</protein>
<organism evidence="12 13">
    <name type="scientific">Hyphobacterium vulgare</name>
    <dbReference type="NCBI Taxonomy" id="1736751"/>
    <lineage>
        <taxon>Bacteria</taxon>
        <taxon>Pseudomonadati</taxon>
        <taxon>Pseudomonadota</taxon>
        <taxon>Alphaproteobacteria</taxon>
        <taxon>Maricaulales</taxon>
        <taxon>Maricaulaceae</taxon>
        <taxon>Hyphobacterium</taxon>
    </lineage>
</organism>
<keyword evidence="4 8" id="KW-0812">Transmembrane</keyword>
<dbReference type="InterPro" id="IPR023408">
    <property type="entry name" value="MscS_beta-dom_sf"/>
</dbReference>
<dbReference type="EMBL" id="JBHRSV010000001">
    <property type="protein sequence ID" value="MFC2925189.1"/>
    <property type="molecule type" value="Genomic_DNA"/>
</dbReference>
<feature type="transmembrane region" description="Helical" evidence="8">
    <location>
        <begin position="37"/>
        <end position="58"/>
    </location>
</feature>
<comment type="caution">
    <text evidence="12">The sequence shown here is derived from an EMBL/GenBank/DDBJ whole genome shotgun (WGS) entry which is preliminary data.</text>
</comment>
<comment type="subcellular location">
    <subcellularLocation>
        <location evidence="1">Cell membrane</location>
        <topology evidence="1">Multi-pass membrane protein</topology>
    </subcellularLocation>
</comment>
<dbReference type="PANTHER" id="PTHR43634:SF2">
    <property type="entry name" value="LOW CONDUCTANCE MECHANOSENSITIVE CHANNEL YNAI"/>
    <property type="match status" value="1"/>
</dbReference>
<dbReference type="RefSeq" id="WP_343164066.1">
    <property type="nucleotide sequence ID" value="NZ_JBHRSV010000001.1"/>
</dbReference>
<keyword evidence="3" id="KW-1003">Cell membrane</keyword>
<feature type="region of interest" description="Disordered" evidence="7">
    <location>
        <begin position="383"/>
        <end position="405"/>
    </location>
</feature>
<evidence type="ECO:0000256" key="7">
    <source>
        <dbReference type="SAM" id="MobiDB-lite"/>
    </source>
</evidence>
<dbReference type="InterPro" id="IPR049278">
    <property type="entry name" value="MS_channel_C"/>
</dbReference>
<feature type="domain" description="Mechanosensitive ion channel MscS C-terminal" evidence="10">
    <location>
        <begin position="273"/>
        <end position="356"/>
    </location>
</feature>
<feature type="domain" description="Mechanosensitive ion channel transmembrane helices 2/3" evidence="11">
    <location>
        <begin position="153"/>
        <end position="194"/>
    </location>
</feature>
<evidence type="ECO:0000313" key="13">
    <source>
        <dbReference type="Proteomes" id="UP001595379"/>
    </source>
</evidence>
<feature type="domain" description="Mechanosensitive ion channel MscS" evidence="9">
    <location>
        <begin position="195"/>
        <end position="263"/>
    </location>
</feature>
<dbReference type="InterPro" id="IPR010920">
    <property type="entry name" value="LSM_dom_sf"/>
</dbReference>
<comment type="similarity">
    <text evidence="2">Belongs to the MscS (TC 1.A.23) family.</text>
</comment>
<name>A0ABV6ZUW8_9PROT</name>
<accession>A0ABV6ZUW8</accession>
<dbReference type="PROSITE" id="PS01246">
    <property type="entry name" value="UPF0003"/>
    <property type="match status" value="1"/>
</dbReference>
<dbReference type="Pfam" id="PF21082">
    <property type="entry name" value="MS_channel_3rd"/>
    <property type="match status" value="1"/>
</dbReference>
<evidence type="ECO:0000256" key="3">
    <source>
        <dbReference type="ARBA" id="ARBA00022475"/>
    </source>
</evidence>
<evidence type="ECO:0000313" key="12">
    <source>
        <dbReference type="EMBL" id="MFC2925189.1"/>
    </source>
</evidence>
<dbReference type="PANTHER" id="PTHR43634">
    <property type="entry name" value="OW CONDUCTANCE MECHANOSENSITIVE CHANNEL"/>
    <property type="match status" value="1"/>
</dbReference>
<feature type="transmembrane region" description="Helical" evidence="8">
    <location>
        <begin position="79"/>
        <end position="100"/>
    </location>
</feature>
<dbReference type="Pfam" id="PF21088">
    <property type="entry name" value="MS_channel_1st"/>
    <property type="match status" value="1"/>
</dbReference>
<dbReference type="InterPro" id="IPR045042">
    <property type="entry name" value="YnaI-like"/>
</dbReference>
<evidence type="ECO:0000259" key="9">
    <source>
        <dbReference type="Pfam" id="PF00924"/>
    </source>
</evidence>
<dbReference type="Pfam" id="PF00924">
    <property type="entry name" value="MS_channel_2nd"/>
    <property type="match status" value="1"/>
</dbReference>
<dbReference type="Gene3D" id="1.10.287.1260">
    <property type="match status" value="1"/>
</dbReference>
<proteinExistence type="inferred from homology"/>
<keyword evidence="13" id="KW-1185">Reference proteome</keyword>
<dbReference type="InterPro" id="IPR011066">
    <property type="entry name" value="MscS_channel_C_sf"/>
</dbReference>
<dbReference type="SUPFAM" id="SSF82861">
    <property type="entry name" value="Mechanosensitive channel protein MscS (YggB), transmembrane region"/>
    <property type="match status" value="1"/>
</dbReference>
<gene>
    <name evidence="12" type="ORF">ACFOOR_03625</name>
</gene>
<dbReference type="InterPro" id="IPR049142">
    <property type="entry name" value="MS_channel_1st"/>
</dbReference>
<dbReference type="Proteomes" id="UP001595379">
    <property type="component" value="Unassembled WGS sequence"/>
</dbReference>
<evidence type="ECO:0000256" key="5">
    <source>
        <dbReference type="ARBA" id="ARBA00022989"/>
    </source>
</evidence>
<keyword evidence="5 8" id="KW-1133">Transmembrane helix</keyword>
<evidence type="ECO:0000259" key="10">
    <source>
        <dbReference type="Pfam" id="PF21082"/>
    </source>
</evidence>
<reference evidence="13" key="1">
    <citation type="journal article" date="2019" name="Int. J. Syst. Evol. Microbiol.">
        <title>The Global Catalogue of Microorganisms (GCM) 10K type strain sequencing project: providing services to taxonomists for standard genome sequencing and annotation.</title>
        <authorList>
            <consortium name="The Broad Institute Genomics Platform"/>
            <consortium name="The Broad Institute Genome Sequencing Center for Infectious Disease"/>
            <person name="Wu L."/>
            <person name="Ma J."/>
        </authorList>
    </citation>
    <scope>NUCLEOTIDE SEQUENCE [LARGE SCALE GENOMIC DNA]</scope>
    <source>
        <strain evidence="13">KCTC 52487</strain>
    </source>
</reference>
<dbReference type="InterPro" id="IPR006686">
    <property type="entry name" value="MscS_channel_CS"/>
</dbReference>
<evidence type="ECO:0000256" key="6">
    <source>
        <dbReference type="ARBA" id="ARBA00023136"/>
    </source>
</evidence>
<feature type="transmembrane region" description="Helical" evidence="8">
    <location>
        <begin position="177"/>
        <end position="197"/>
    </location>
</feature>
<dbReference type="SUPFAM" id="SSF82689">
    <property type="entry name" value="Mechanosensitive channel protein MscS (YggB), C-terminal domain"/>
    <property type="match status" value="1"/>
</dbReference>
<evidence type="ECO:0000256" key="4">
    <source>
        <dbReference type="ARBA" id="ARBA00022692"/>
    </source>
</evidence>
<feature type="transmembrane region" description="Helical" evidence="8">
    <location>
        <begin position="154"/>
        <end position="171"/>
    </location>
</feature>
<dbReference type="SUPFAM" id="SSF50182">
    <property type="entry name" value="Sm-like ribonucleoproteins"/>
    <property type="match status" value="1"/>
</dbReference>